<dbReference type="Pfam" id="PF13472">
    <property type="entry name" value="Lipase_GDSL_2"/>
    <property type="match status" value="1"/>
</dbReference>
<feature type="domain" description="SGNH hydrolase-type esterase" evidence="1">
    <location>
        <begin position="36"/>
        <end position="188"/>
    </location>
</feature>
<dbReference type="SUPFAM" id="SSF52266">
    <property type="entry name" value="SGNH hydrolase"/>
    <property type="match status" value="1"/>
</dbReference>
<dbReference type="Gene3D" id="3.40.50.1110">
    <property type="entry name" value="SGNH hydrolase"/>
    <property type="match status" value="1"/>
</dbReference>
<name>A0A1J5RKJ7_9ZZZZ</name>
<dbReference type="InterPro" id="IPR051532">
    <property type="entry name" value="Ester_Hydrolysis_Enzymes"/>
</dbReference>
<organism evidence="2">
    <name type="scientific">mine drainage metagenome</name>
    <dbReference type="NCBI Taxonomy" id="410659"/>
    <lineage>
        <taxon>unclassified sequences</taxon>
        <taxon>metagenomes</taxon>
        <taxon>ecological metagenomes</taxon>
    </lineage>
</organism>
<evidence type="ECO:0000259" key="1">
    <source>
        <dbReference type="Pfam" id="PF13472"/>
    </source>
</evidence>
<dbReference type="AlphaFoldDB" id="A0A1J5RKJ7"/>
<dbReference type="GO" id="GO:0016787">
    <property type="term" value="F:hydrolase activity"/>
    <property type="evidence" value="ECO:0007669"/>
    <property type="project" value="UniProtKB-KW"/>
</dbReference>
<dbReference type="InterPro" id="IPR013830">
    <property type="entry name" value="SGNH_hydro"/>
</dbReference>
<dbReference type="PANTHER" id="PTHR30383">
    <property type="entry name" value="THIOESTERASE 1/PROTEASE 1/LYSOPHOSPHOLIPASE L1"/>
    <property type="match status" value="1"/>
</dbReference>
<dbReference type="InterPro" id="IPR036514">
    <property type="entry name" value="SGNH_hydro_sf"/>
</dbReference>
<evidence type="ECO:0000313" key="2">
    <source>
        <dbReference type="EMBL" id="OIQ90067.1"/>
    </source>
</evidence>
<protein>
    <submittedName>
        <fullName evidence="2">GDSL-like lipase/acylhydrolase</fullName>
    </submittedName>
</protein>
<keyword evidence="2" id="KW-0378">Hydrolase</keyword>
<comment type="caution">
    <text evidence="2">The sequence shown here is derived from an EMBL/GenBank/DDBJ whole genome shotgun (WGS) entry which is preliminary data.</text>
</comment>
<reference evidence="2" key="1">
    <citation type="submission" date="2016-10" db="EMBL/GenBank/DDBJ databases">
        <title>Sequence of Gallionella enrichment culture.</title>
        <authorList>
            <person name="Poehlein A."/>
            <person name="Muehling M."/>
            <person name="Daniel R."/>
        </authorList>
    </citation>
    <scope>NUCLEOTIDE SEQUENCE</scope>
</reference>
<sequence>MRHASIFPMKIHRFLILPCLAAVLAAKEPAKPVVLIGDSITNHGDWDKVLGRTDVLNWGIPGYTTGQLAWTFKDVEREHPEVKIVFLQGGINDLTLGVPADRVYQNYVKAIKWWRDHKVTPVVESVILQVNAPDKNADINSINRRLVAYCAAHKVDYLNLNSVLSVDGHLRAELSIDGTHLKPPAYKLWAKVVLAELNKLGS</sequence>
<dbReference type="EMBL" id="MLJW01000305">
    <property type="protein sequence ID" value="OIQ90067.1"/>
    <property type="molecule type" value="Genomic_DNA"/>
</dbReference>
<accession>A0A1J5RKJ7</accession>
<proteinExistence type="predicted"/>
<gene>
    <name evidence="2" type="ORF">GALL_280220</name>
</gene>